<evidence type="ECO:0000256" key="1">
    <source>
        <dbReference type="SAM" id="Phobius"/>
    </source>
</evidence>
<evidence type="ECO:0000313" key="5">
    <source>
        <dbReference type="Proteomes" id="UP000317366"/>
    </source>
</evidence>
<dbReference type="Proteomes" id="UP000317366">
    <property type="component" value="Unassembled WGS sequence"/>
</dbReference>
<evidence type="ECO:0000259" key="2">
    <source>
        <dbReference type="Pfam" id="PF02470"/>
    </source>
</evidence>
<dbReference type="InterPro" id="IPR052336">
    <property type="entry name" value="MlaD_Phospholipid_Transporter"/>
</dbReference>
<dbReference type="EMBL" id="VBOX01000102">
    <property type="protein sequence ID" value="TMQ61404.1"/>
    <property type="molecule type" value="Genomic_DNA"/>
</dbReference>
<dbReference type="Proteomes" id="UP000319829">
    <property type="component" value="Unassembled WGS sequence"/>
</dbReference>
<dbReference type="Pfam" id="PF02470">
    <property type="entry name" value="MlaD"/>
    <property type="match status" value="1"/>
</dbReference>
<protein>
    <submittedName>
        <fullName evidence="3">MCE family protein</fullName>
    </submittedName>
</protein>
<feature type="transmembrane region" description="Helical" evidence="1">
    <location>
        <begin position="12"/>
        <end position="30"/>
    </location>
</feature>
<keyword evidence="1" id="KW-1133">Transmembrane helix</keyword>
<keyword evidence="1" id="KW-0472">Membrane</keyword>
<feature type="domain" description="Mce/MlaD" evidence="2">
    <location>
        <begin position="43"/>
        <end position="120"/>
    </location>
</feature>
<name>A0A538SW49_UNCEI</name>
<accession>A0A538SW49</accession>
<dbReference type="AlphaFoldDB" id="A0A538SW49"/>
<comment type="caution">
    <text evidence="3">The sequence shown here is derived from an EMBL/GenBank/DDBJ whole genome shotgun (WGS) entry which is preliminary data.</text>
</comment>
<evidence type="ECO:0000313" key="3">
    <source>
        <dbReference type="EMBL" id="TMQ55592.1"/>
    </source>
</evidence>
<reference evidence="5 6" key="1">
    <citation type="journal article" date="2019" name="Nat. Microbiol.">
        <title>Mediterranean grassland soil C-N compound turnover is dependent on rainfall and depth, and is mediated by genomically divergent microorganisms.</title>
        <authorList>
            <person name="Diamond S."/>
            <person name="Andeer P.F."/>
            <person name="Li Z."/>
            <person name="Crits-Christoph A."/>
            <person name="Burstein D."/>
            <person name="Anantharaman K."/>
            <person name="Lane K.R."/>
            <person name="Thomas B.C."/>
            <person name="Pan C."/>
            <person name="Northen T.R."/>
            <person name="Banfield J.F."/>
        </authorList>
    </citation>
    <scope>NUCLEOTIDE SEQUENCE [LARGE SCALE GENOMIC DNA]</scope>
    <source>
        <strain evidence="3">WS_4</strain>
        <strain evidence="4">WS_7</strain>
    </source>
</reference>
<gene>
    <name evidence="3" type="ORF">E6K74_02830</name>
    <name evidence="4" type="ORF">E6K77_10295</name>
</gene>
<dbReference type="PANTHER" id="PTHR33371:SF4">
    <property type="entry name" value="INTERMEMBRANE PHOSPHOLIPID TRANSPORT SYSTEM BINDING PROTEIN MLAD"/>
    <property type="match status" value="1"/>
</dbReference>
<evidence type="ECO:0000313" key="6">
    <source>
        <dbReference type="Proteomes" id="UP000319829"/>
    </source>
</evidence>
<organism evidence="3 6">
    <name type="scientific">Eiseniibacteriota bacterium</name>
    <dbReference type="NCBI Taxonomy" id="2212470"/>
    <lineage>
        <taxon>Bacteria</taxon>
        <taxon>Candidatus Eiseniibacteriota</taxon>
    </lineage>
</organism>
<dbReference type="PANTHER" id="PTHR33371">
    <property type="entry name" value="INTERMEMBRANE PHOSPHOLIPID TRANSPORT SYSTEM BINDING PROTEIN MLAD-RELATED"/>
    <property type="match status" value="1"/>
</dbReference>
<sequence length="309" mass="33530">MKRTGRVPFMELQIGFWVLVAFGLLLWATFQSGSLKFFGSEDRLHLTFASVGGLEEGATVRLNGVPIGHVRDISLEKGGNNVVVELGIKHATRQRLHRGSTARITSVGLLAELYVELNGGDPTQPVIQDDREIVLTPVTDPQVAFKKVQSITDSLEVLLGNLNVAGRALGSGHGTLGRLANDERLYQQLVDLSRNANTLAAKIDVNQSRVSDQLVSLAASLDSLAQKMQHGPGTIAQLMNDATLHQKLTSSTARADSILGAIAAGRGTFGRLYADSTLYDDTKALMASMKRLMAEIEKNPKKYFKFSIF</sequence>
<dbReference type="InterPro" id="IPR003399">
    <property type="entry name" value="Mce/MlaD"/>
</dbReference>
<dbReference type="EMBL" id="VBOU01000019">
    <property type="protein sequence ID" value="TMQ55592.1"/>
    <property type="molecule type" value="Genomic_DNA"/>
</dbReference>
<evidence type="ECO:0000313" key="4">
    <source>
        <dbReference type="EMBL" id="TMQ61404.1"/>
    </source>
</evidence>
<keyword evidence="1" id="KW-0812">Transmembrane</keyword>
<proteinExistence type="predicted"/>